<evidence type="ECO:0000256" key="2">
    <source>
        <dbReference type="SAM" id="Phobius"/>
    </source>
</evidence>
<dbReference type="Pfam" id="PF13240">
    <property type="entry name" value="Zn_Ribbon_1"/>
    <property type="match status" value="1"/>
</dbReference>
<name>A0A564UAR1_9FIRM</name>
<keyword evidence="2" id="KW-1133">Transmembrane helix</keyword>
<feature type="compositionally biased region" description="Basic and acidic residues" evidence="1">
    <location>
        <begin position="99"/>
        <end position="121"/>
    </location>
</feature>
<organism evidence="4 5">
    <name type="scientific">[Ruminococcus] torques</name>
    <dbReference type="NCBI Taxonomy" id="33039"/>
    <lineage>
        <taxon>Bacteria</taxon>
        <taxon>Bacillati</taxon>
        <taxon>Bacillota</taxon>
        <taxon>Clostridia</taxon>
        <taxon>Lachnospirales</taxon>
        <taxon>Lachnospiraceae</taxon>
        <taxon>Mediterraneibacter</taxon>
    </lineage>
</organism>
<proteinExistence type="predicted"/>
<keyword evidence="2" id="KW-0812">Transmembrane</keyword>
<evidence type="ECO:0000313" key="4">
    <source>
        <dbReference type="EMBL" id="VUX16531.1"/>
    </source>
</evidence>
<dbReference type="Proteomes" id="UP000363661">
    <property type="component" value="Unassembled WGS sequence"/>
</dbReference>
<evidence type="ECO:0000259" key="3">
    <source>
        <dbReference type="Pfam" id="PF13240"/>
    </source>
</evidence>
<evidence type="ECO:0000313" key="5">
    <source>
        <dbReference type="Proteomes" id="UP000363661"/>
    </source>
</evidence>
<sequence length="324" mass="36457">MARFCENCGAELKENAKFCPKCGYRIPENDEILGNHEEQSIEENAQKESEEMIDSTSDTVVKKGARGTATKIVAGIVAVALVGAGVGAGYIAKHYKDNDQPEIAEEKPVENPTEDKNKEEEKEPEVDLDALLNEVDTDYLLKVCTYLPVYSSPDQISEEDLYEVYYDAMLYCMQYHADLGEEYICDERQIIPDDQFITIESNGTGSFSKTSFDKFYDWTGITRKPEDLSGDVYTYDDSAYYLMPTDAWVNEVTCKIVGKGYDKEKEEILINVEKTKDNPMDPSDEAVVTEETVVVVPSDNTLGYQIERIDNGYAKIENVVSEVN</sequence>
<gene>
    <name evidence="4" type="ORF">RTSSTS7063_02232</name>
</gene>
<feature type="transmembrane region" description="Helical" evidence="2">
    <location>
        <begin position="72"/>
        <end position="92"/>
    </location>
</feature>
<keyword evidence="2" id="KW-0472">Membrane</keyword>
<accession>A0A564UAR1</accession>
<feature type="domain" description="Zinc-ribbon" evidence="3">
    <location>
        <begin position="4"/>
        <end position="25"/>
    </location>
</feature>
<evidence type="ECO:0000256" key="1">
    <source>
        <dbReference type="SAM" id="MobiDB-lite"/>
    </source>
</evidence>
<dbReference type="InterPro" id="IPR026870">
    <property type="entry name" value="Zinc_ribbon_dom"/>
</dbReference>
<keyword evidence="5" id="KW-1185">Reference proteome</keyword>
<reference evidence="4 5" key="1">
    <citation type="submission" date="2019-07" db="EMBL/GenBank/DDBJ databases">
        <authorList>
            <person name="Hibberd C M."/>
            <person name="Gehrig L. J."/>
            <person name="Chang H.-W."/>
            <person name="Venkatesh S."/>
        </authorList>
    </citation>
    <scope>NUCLEOTIDE SEQUENCE [LARGE SCALE GENOMIC DNA]</scope>
    <source>
        <strain evidence="4">Ruminococcus_torques_SSTS_Bg7063</strain>
    </source>
</reference>
<dbReference type="RefSeq" id="WP_144367525.1">
    <property type="nucleotide sequence ID" value="NZ_CABHNA010000071.1"/>
</dbReference>
<dbReference type="EMBL" id="CABHNA010000071">
    <property type="protein sequence ID" value="VUX16531.1"/>
    <property type="molecule type" value="Genomic_DNA"/>
</dbReference>
<protein>
    <submittedName>
        <fullName evidence="4">Double zinc ribbon</fullName>
    </submittedName>
</protein>
<dbReference type="AlphaFoldDB" id="A0A564UAR1"/>
<feature type="region of interest" description="Disordered" evidence="1">
    <location>
        <begin position="99"/>
        <end position="125"/>
    </location>
</feature>